<keyword evidence="3 5" id="KW-0378">Hydrolase</keyword>
<dbReference type="SUPFAM" id="SSF51338">
    <property type="entry name" value="Composite domain of metallo-dependent hydrolases"/>
    <property type="match status" value="1"/>
</dbReference>
<name>A0ABU3W125_9GAMM</name>
<feature type="binding site" evidence="5">
    <location>
        <position position="202"/>
    </location>
    <ligand>
        <name>substrate</name>
    </ligand>
</feature>
<dbReference type="InterPro" id="IPR011059">
    <property type="entry name" value="Metal-dep_hydrolase_composite"/>
</dbReference>
<keyword evidence="2 5" id="KW-0479">Metal-binding</keyword>
<evidence type="ECO:0000259" key="6">
    <source>
        <dbReference type="Pfam" id="PF01979"/>
    </source>
</evidence>
<dbReference type="PANTHER" id="PTHR43794:SF11">
    <property type="entry name" value="AMIDOHYDROLASE-RELATED DOMAIN-CONTAINING PROTEIN"/>
    <property type="match status" value="1"/>
</dbReference>
<dbReference type="Proteomes" id="UP001269819">
    <property type="component" value="Unassembled WGS sequence"/>
</dbReference>
<dbReference type="InterPro" id="IPR006680">
    <property type="entry name" value="Amidohydro-rel"/>
</dbReference>
<dbReference type="GO" id="GO:0016787">
    <property type="term" value="F:hydrolase activity"/>
    <property type="evidence" value="ECO:0007669"/>
    <property type="project" value="UniProtKB-KW"/>
</dbReference>
<feature type="binding site" evidence="5">
    <location>
        <position position="80"/>
    </location>
    <ligand>
        <name>Zn(2+)</name>
        <dbReference type="ChEBI" id="CHEBI:29105"/>
    </ligand>
</feature>
<feature type="binding site" evidence="5">
    <location>
        <position position="232"/>
    </location>
    <ligand>
        <name>substrate</name>
    </ligand>
</feature>
<comment type="catalytic activity">
    <reaction evidence="5">
        <text>S-methyl-5'-thioadenosine + H2O + H(+) = S-methyl-5'-thioinosine + NH4(+)</text>
        <dbReference type="Rhea" id="RHEA:25025"/>
        <dbReference type="ChEBI" id="CHEBI:15377"/>
        <dbReference type="ChEBI" id="CHEBI:15378"/>
        <dbReference type="ChEBI" id="CHEBI:17509"/>
        <dbReference type="ChEBI" id="CHEBI:28938"/>
        <dbReference type="ChEBI" id="CHEBI:48595"/>
        <dbReference type="EC" id="3.5.4.31"/>
    </reaction>
</comment>
<comment type="caution">
    <text evidence="7">The sequence shown here is derived from an EMBL/GenBank/DDBJ whole genome shotgun (WGS) entry which is preliminary data.</text>
</comment>
<keyword evidence="8" id="KW-1185">Reference proteome</keyword>
<feature type="binding site" evidence="5">
    <location>
        <position position="82"/>
    </location>
    <ligand>
        <name>Zn(2+)</name>
        <dbReference type="ChEBI" id="CHEBI:29105"/>
    </ligand>
</feature>
<dbReference type="EC" id="3.5.4.28" evidence="5"/>
<evidence type="ECO:0000313" key="8">
    <source>
        <dbReference type="Proteomes" id="UP001269819"/>
    </source>
</evidence>
<feature type="domain" description="Amidohydrolase-related" evidence="6">
    <location>
        <begin position="71"/>
        <end position="418"/>
    </location>
</feature>
<keyword evidence="4 5" id="KW-0862">Zinc</keyword>
<feature type="binding site" evidence="5">
    <location>
        <position position="229"/>
    </location>
    <ligand>
        <name>Zn(2+)</name>
        <dbReference type="ChEBI" id="CHEBI:29105"/>
    </ligand>
</feature>
<dbReference type="InterPro" id="IPR023512">
    <property type="entry name" value="Deaminase_MtaD/DadD"/>
</dbReference>
<organism evidence="7 8">
    <name type="scientific">Marinobacter xestospongiae</name>
    <dbReference type="NCBI Taxonomy" id="994319"/>
    <lineage>
        <taxon>Bacteria</taxon>
        <taxon>Pseudomonadati</taxon>
        <taxon>Pseudomonadota</taxon>
        <taxon>Gammaproteobacteria</taxon>
        <taxon>Pseudomonadales</taxon>
        <taxon>Marinobacteraceae</taxon>
        <taxon>Marinobacter</taxon>
    </lineage>
</organism>
<sequence length="452" mass="48999">MTSDSGVSPKTIHAADLRIDARWVIPIEPAGVVLEHHAVLIQGDRIAAVIPQQDADTGYRAKETIRLDSHVVMPGLINLHGHAAMSLFRGLADDLPLMTWLNDHIWPAEGRYVDESFIFDGTRLAIAEMLRTGTTTFSDMYFFPEVVAELAHDTGIRAQVCFPLLDFPTMWGSGPDDYLAKGTALIERWQGDDYVAPAIGPHAPYTVSDEPLRQCLALAQDKQVAIQIHLHETAFEVSDALAKTGRRPTERLAELGLLGPGLQCVHMTQIDDTDVRLLRESGAHVVHCPESNLKLASGLCPTERLRQAGVNVTIGTDGAASNNDLDLFGEVRTAAMLAKVVADDAAALSAHQALAMATLNGAKALGRDHELGSLVAGKRADLIAVDLGDPFLQPVYDPASHLVYSNHSRQVSHSWINGVPQVQDGRLTRIDVPDLMLKVQAWADTIRSGQTG</sequence>
<comment type="cofactor">
    <cofactor evidence="5">
        <name>Zn(2+)</name>
        <dbReference type="ChEBI" id="CHEBI:29105"/>
    </cofactor>
    <text evidence="5">Binds 1 zinc ion per subunit.</text>
</comment>
<dbReference type="InterPro" id="IPR050287">
    <property type="entry name" value="MTA/SAH_deaminase"/>
</dbReference>
<dbReference type="Pfam" id="PF01979">
    <property type="entry name" value="Amidohydro_1"/>
    <property type="match status" value="1"/>
</dbReference>
<dbReference type="Gene3D" id="3.20.20.140">
    <property type="entry name" value="Metal-dependent hydrolases"/>
    <property type="match status" value="1"/>
</dbReference>
<feature type="binding site" evidence="5">
    <location>
        <position position="317"/>
    </location>
    <ligand>
        <name>substrate</name>
    </ligand>
</feature>
<evidence type="ECO:0000256" key="3">
    <source>
        <dbReference type="ARBA" id="ARBA00022801"/>
    </source>
</evidence>
<evidence type="ECO:0000256" key="1">
    <source>
        <dbReference type="ARBA" id="ARBA00006745"/>
    </source>
</evidence>
<evidence type="ECO:0000313" key="7">
    <source>
        <dbReference type="EMBL" id="MDV2080045.1"/>
    </source>
</evidence>
<dbReference type="PANTHER" id="PTHR43794">
    <property type="entry name" value="AMINOHYDROLASE SSNA-RELATED"/>
    <property type="match status" value="1"/>
</dbReference>
<feature type="binding site" evidence="5">
    <location>
        <position position="109"/>
    </location>
    <ligand>
        <name>substrate</name>
    </ligand>
</feature>
<dbReference type="CDD" id="cd01298">
    <property type="entry name" value="ATZ_TRZ_like"/>
    <property type="match status" value="1"/>
</dbReference>
<comment type="similarity">
    <text evidence="5">Belongs to the metallo-dependent hydrolases superfamily. MTA/SAH deaminase family.</text>
</comment>
<comment type="similarity">
    <text evidence="1">Belongs to the metallo-dependent hydrolases superfamily. ATZ/TRZ family.</text>
</comment>
<evidence type="ECO:0000256" key="2">
    <source>
        <dbReference type="ARBA" id="ARBA00022723"/>
    </source>
</evidence>
<dbReference type="NCBIfam" id="NF006549">
    <property type="entry name" value="PRK09045.1"/>
    <property type="match status" value="1"/>
</dbReference>
<dbReference type="HAMAP" id="MF_01281">
    <property type="entry name" value="MTA_SAH_deamin"/>
    <property type="match status" value="1"/>
</dbReference>
<feature type="binding site" evidence="5">
    <location>
        <position position="317"/>
    </location>
    <ligand>
        <name>Zn(2+)</name>
        <dbReference type="ChEBI" id="CHEBI:29105"/>
    </ligand>
</feature>
<dbReference type="EMBL" id="JAWIIJ010000010">
    <property type="protein sequence ID" value="MDV2080045.1"/>
    <property type="molecule type" value="Genomic_DNA"/>
</dbReference>
<proteinExistence type="inferred from homology"/>
<accession>A0ABU3W125</accession>
<dbReference type="RefSeq" id="WP_316974504.1">
    <property type="nucleotide sequence ID" value="NZ_JAWIIJ010000010.1"/>
</dbReference>
<dbReference type="Gene3D" id="2.30.40.10">
    <property type="entry name" value="Urease, subunit C, domain 1"/>
    <property type="match status" value="1"/>
</dbReference>
<dbReference type="EC" id="3.5.4.31" evidence="5"/>
<comment type="caution">
    <text evidence="5">Lacks conserved residue(s) required for the propagation of feature annotation.</text>
</comment>
<dbReference type="SUPFAM" id="SSF51556">
    <property type="entry name" value="Metallo-dependent hydrolases"/>
    <property type="match status" value="1"/>
</dbReference>
<gene>
    <name evidence="5" type="primary">mtaD</name>
    <name evidence="7" type="ORF">RYS15_15275</name>
</gene>
<comment type="function">
    <text evidence="5">Catalyzes the deamination of 5-methylthioadenosine and S-adenosyl-L-homocysteine into 5-methylthioinosine and S-inosyl-L-homocysteine, respectively. Is also able to deaminate adenosine.</text>
</comment>
<comment type="catalytic activity">
    <reaction evidence="5">
        <text>S-adenosyl-L-homocysteine + H2O + H(+) = S-inosyl-L-homocysteine + NH4(+)</text>
        <dbReference type="Rhea" id="RHEA:20716"/>
        <dbReference type="ChEBI" id="CHEBI:15377"/>
        <dbReference type="ChEBI" id="CHEBI:15378"/>
        <dbReference type="ChEBI" id="CHEBI:28938"/>
        <dbReference type="ChEBI" id="CHEBI:57856"/>
        <dbReference type="ChEBI" id="CHEBI:57985"/>
        <dbReference type="EC" id="3.5.4.28"/>
    </reaction>
</comment>
<dbReference type="InterPro" id="IPR032466">
    <property type="entry name" value="Metal_Hydrolase"/>
</dbReference>
<evidence type="ECO:0000256" key="5">
    <source>
        <dbReference type="HAMAP-Rule" id="MF_01281"/>
    </source>
</evidence>
<protein>
    <recommendedName>
        <fullName evidence="5">5-methylthioadenosine/S-adenosylhomocysteine deaminase</fullName>
        <shortName evidence="5">MTA/SAH deaminase</shortName>
        <ecNumber evidence="5">3.5.4.28</ecNumber>
        <ecNumber evidence="5">3.5.4.31</ecNumber>
    </recommendedName>
</protein>
<evidence type="ECO:0000256" key="4">
    <source>
        <dbReference type="ARBA" id="ARBA00022833"/>
    </source>
</evidence>
<reference evidence="7 8" key="1">
    <citation type="submission" date="2023-10" db="EMBL/GenBank/DDBJ databases">
        <title>Characteristics and mechanism of a salt-tolerant marine origin heterotrophic nitrifying- aerobic denitrifying bacteria Marinobacter xestospongiae HN1.</title>
        <authorList>
            <person name="Qi R."/>
        </authorList>
    </citation>
    <scope>NUCLEOTIDE SEQUENCE [LARGE SCALE GENOMIC DNA]</scope>
    <source>
        <strain evidence="7 8">HN1</strain>
    </source>
</reference>